<sequence>MTSMLTSYSQGKDCSRVMISMTFFVNRKDCSQVMVPECLSIEKTYGFKDFIYEGYAGLSGVGSGVLINCTKVQLSTPMARLGGILSSIYLYSLADSSITEGSFIHFWARLRFRAGYEVNLWIPRGFIASHCFGVCKMEHMPLYANGKLSVWSSYFCDICTFNCSRDTMSSSVPTRFFSNSADILQFGDFTNHDAFELVINRDIQVPQNVL</sequence>
<dbReference type="AlphaFoldDB" id="A0AAD4S4M2"/>
<proteinExistence type="predicted"/>
<accession>A0AAD4S4M2</accession>
<organism evidence="1 2">
    <name type="scientific">Papaver atlanticum</name>
    <dbReference type="NCBI Taxonomy" id="357466"/>
    <lineage>
        <taxon>Eukaryota</taxon>
        <taxon>Viridiplantae</taxon>
        <taxon>Streptophyta</taxon>
        <taxon>Embryophyta</taxon>
        <taxon>Tracheophyta</taxon>
        <taxon>Spermatophyta</taxon>
        <taxon>Magnoliopsida</taxon>
        <taxon>Ranunculales</taxon>
        <taxon>Papaveraceae</taxon>
        <taxon>Papaveroideae</taxon>
        <taxon>Papaver</taxon>
    </lineage>
</organism>
<reference evidence="1" key="1">
    <citation type="submission" date="2022-04" db="EMBL/GenBank/DDBJ databases">
        <title>A functionally conserved STORR gene fusion in Papaver species that diverged 16.8 million years ago.</title>
        <authorList>
            <person name="Catania T."/>
        </authorList>
    </citation>
    <scope>NUCLEOTIDE SEQUENCE</scope>
    <source>
        <strain evidence="1">S-188037</strain>
    </source>
</reference>
<name>A0AAD4S4M2_9MAGN</name>
<gene>
    <name evidence="1" type="ORF">MKW98_007662</name>
</gene>
<comment type="caution">
    <text evidence="1">The sequence shown here is derived from an EMBL/GenBank/DDBJ whole genome shotgun (WGS) entry which is preliminary data.</text>
</comment>
<keyword evidence="2" id="KW-1185">Reference proteome</keyword>
<protein>
    <submittedName>
        <fullName evidence="1">Uncharacterized protein</fullName>
    </submittedName>
</protein>
<evidence type="ECO:0000313" key="1">
    <source>
        <dbReference type="EMBL" id="KAI3859281.1"/>
    </source>
</evidence>
<evidence type="ECO:0000313" key="2">
    <source>
        <dbReference type="Proteomes" id="UP001202328"/>
    </source>
</evidence>
<dbReference type="EMBL" id="JAJJMB010014612">
    <property type="protein sequence ID" value="KAI3859281.1"/>
    <property type="molecule type" value="Genomic_DNA"/>
</dbReference>
<dbReference type="Proteomes" id="UP001202328">
    <property type="component" value="Unassembled WGS sequence"/>
</dbReference>